<gene>
    <name evidence="2" type="ORF">EVOR1521_LOCUS20994</name>
</gene>
<dbReference type="Gene3D" id="3.30.420.10">
    <property type="entry name" value="Ribonuclease H-like superfamily/Ribonuclease H"/>
    <property type="match status" value="1"/>
</dbReference>
<keyword evidence="3" id="KW-1185">Reference proteome</keyword>
<dbReference type="EMBL" id="CAUJNA010003245">
    <property type="protein sequence ID" value="CAJ1396857.1"/>
    <property type="molecule type" value="Genomic_DNA"/>
</dbReference>
<dbReference type="InterPro" id="IPR012337">
    <property type="entry name" value="RNaseH-like_sf"/>
</dbReference>
<proteinExistence type="predicted"/>
<sequence>MLNEVQATDTVLKAAKNCLCPSCVARTKPGGAPPASGLTAKEFNDRIVVDSAWINTDTGRKCVLTILDQATRYVAVRILKAERAEELIKGIERAWIKQFGAKGWASRMLRGWASDKNIALEIAPAEAHNWLGAVERKHQVIRRALEFMEDANNKTEKGLLQASIYVPGQVNAMSMTRGFTPTQWVIGRSPNQVQSVTGDLFTPTVDALDAAGEFANVQKKRLAAQTAFIRADSDAKLRRAMNQNYRQIKDTVVVGQVVYWREKGAGILQKQKWRGLARVVAIEQDNKDRDAVIWLAHGPSLLRRATNQVRPRVEDTGIPLISDPNAALKARSTTQFKDVYRPELPGDEEEDDIEELDAEYEPEEPGEPGESPEVDESMLLGIVVPLIRSREGRAGQNRCLVSEHLGEMPVNQNQRHHLKSVEKQVDKKTGVRERRVTDLNLMCPYPKTVIIDDITFVDGMELENYFRNKVWNFAEASPGDESRIVSTRWVLTWKVTENGPKAKARLVLRGYQDPDLIGLEKSAPTAGRLGKVFLMLFVQNLDWLMFVGDVQQLFCLEQASTGRSSPSCLRTVVLYLEYVDKPTCATDWTSVASYYGKADYALKVILIMHVDDVMCTQAREPEADAVVEEVRKNFDFGKWKKLSEKNPITYCGCQISIQHGEINLDAEEYLKQVKPITVDKNGTGDMTDREVWGTSMASRTELNKGLRFAKATAGVRLKFPRMVNNLDELCFVVFSDAAFGIRRDFSLQGGYILVAANKKLLDGECMRYTTLAWRSFKLDRVCRSSLSAESQACATATDELMITKLFYSLMLDPDQDLRSGEMVKKAGQSAVVIDARALYDATTRDTIKNVVDKRAAVEILCIKEALEFTGSEMWVSSERQLADGLTKLSARQSLADALGGGYIQLVFDETFTAAKKKTHKERSQQSQVVRGSAVANYVKAMCVCHHFGDEARQGREEEHARNGDADRTVGA</sequence>
<feature type="region of interest" description="Disordered" evidence="1">
    <location>
        <begin position="952"/>
        <end position="971"/>
    </location>
</feature>
<reference evidence="2" key="1">
    <citation type="submission" date="2023-08" db="EMBL/GenBank/DDBJ databases">
        <authorList>
            <person name="Chen Y."/>
            <person name="Shah S."/>
            <person name="Dougan E. K."/>
            <person name="Thang M."/>
            <person name="Chan C."/>
        </authorList>
    </citation>
    <scope>NUCLEOTIDE SEQUENCE</scope>
</reference>
<dbReference type="Proteomes" id="UP001178507">
    <property type="component" value="Unassembled WGS sequence"/>
</dbReference>
<feature type="compositionally biased region" description="Acidic residues" evidence="1">
    <location>
        <begin position="345"/>
        <end position="374"/>
    </location>
</feature>
<name>A0AA36IZI5_9DINO</name>
<dbReference type="SUPFAM" id="SSF53098">
    <property type="entry name" value="Ribonuclease H-like"/>
    <property type="match status" value="1"/>
</dbReference>
<comment type="caution">
    <text evidence="2">The sequence shown here is derived from an EMBL/GenBank/DDBJ whole genome shotgun (WGS) entry which is preliminary data.</text>
</comment>
<protein>
    <submittedName>
        <fullName evidence="2">Uncharacterized protein</fullName>
    </submittedName>
</protein>
<evidence type="ECO:0000256" key="1">
    <source>
        <dbReference type="SAM" id="MobiDB-lite"/>
    </source>
</evidence>
<organism evidence="2 3">
    <name type="scientific">Effrenium voratum</name>
    <dbReference type="NCBI Taxonomy" id="2562239"/>
    <lineage>
        <taxon>Eukaryota</taxon>
        <taxon>Sar</taxon>
        <taxon>Alveolata</taxon>
        <taxon>Dinophyceae</taxon>
        <taxon>Suessiales</taxon>
        <taxon>Symbiodiniaceae</taxon>
        <taxon>Effrenium</taxon>
    </lineage>
</organism>
<dbReference type="InterPro" id="IPR036397">
    <property type="entry name" value="RNaseH_sf"/>
</dbReference>
<evidence type="ECO:0000313" key="2">
    <source>
        <dbReference type="EMBL" id="CAJ1396857.1"/>
    </source>
</evidence>
<dbReference type="GO" id="GO:0003676">
    <property type="term" value="F:nucleic acid binding"/>
    <property type="evidence" value="ECO:0007669"/>
    <property type="project" value="InterPro"/>
</dbReference>
<evidence type="ECO:0000313" key="3">
    <source>
        <dbReference type="Proteomes" id="UP001178507"/>
    </source>
</evidence>
<accession>A0AA36IZI5</accession>
<feature type="region of interest" description="Disordered" evidence="1">
    <location>
        <begin position="333"/>
        <end position="374"/>
    </location>
</feature>
<dbReference type="AlphaFoldDB" id="A0AA36IZI5"/>